<keyword evidence="2" id="KW-0238">DNA-binding</keyword>
<protein>
    <submittedName>
        <fullName evidence="5">Helix-turn-helix transcriptional regulator</fullName>
    </submittedName>
</protein>
<evidence type="ECO:0000313" key="6">
    <source>
        <dbReference type="Proteomes" id="UP000517547"/>
    </source>
</evidence>
<dbReference type="GO" id="GO:0000976">
    <property type="term" value="F:transcription cis-regulatory region binding"/>
    <property type="evidence" value="ECO:0007669"/>
    <property type="project" value="TreeGrafter"/>
</dbReference>
<dbReference type="GO" id="GO:0009893">
    <property type="term" value="P:positive regulation of metabolic process"/>
    <property type="evidence" value="ECO:0007669"/>
    <property type="project" value="UniProtKB-ARBA"/>
</dbReference>
<dbReference type="InterPro" id="IPR020449">
    <property type="entry name" value="Tscrpt_reg_AraC-type_HTH"/>
</dbReference>
<dbReference type="EMBL" id="JACAQE010000001">
    <property type="protein sequence ID" value="NWC12113.1"/>
    <property type="molecule type" value="Genomic_DNA"/>
</dbReference>
<dbReference type="Pfam" id="PF12833">
    <property type="entry name" value="HTH_18"/>
    <property type="match status" value="1"/>
</dbReference>
<dbReference type="InterPro" id="IPR009057">
    <property type="entry name" value="Homeodomain-like_sf"/>
</dbReference>
<dbReference type="InterPro" id="IPR018060">
    <property type="entry name" value="HTH_AraC"/>
</dbReference>
<evidence type="ECO:0000256" key="1">
    <source>
        <dbReference type="ARBA" id="ARBA00023015"/>
    </source>
</evidence>
<evidence type="ECO:0000259" key="4">
    <source>
        <dbReference type="PROSITE" id="PS01124"/>
    </source>
</evidence>
<evidence type="ECO:0000256" key="2">
    <source>
        <dbReference type="ARBA" id="ARBA00023125"/>
    </source>
</evidence>
<evidence type="ECO:0000256" key="3">
    <source>
        <dbReference type="ARBA" id="ARBA00023163"/>
    </source>
</evidence>
<dbReference type="SMART" id="SM00342">
    <property type="entry name" value="HTH_ARAC"/>
    <property type="match status" value="1"/>
</dbReference>
<dbReference type="SUPFAM" id="SSF46689">
    <property type="entry name" value="Homeodomain-like"/>
    <property type="match status" value="1"/>
</dbReference>
<dbReference type="RefSeq" id="WP_017129631.1">
    <property type="nucleotide sequence ID" value="NZ_JACAQE010000001.1"/>
</dbReference>
<organism evidence="5 6">
    <name type="scientific">Pseudomonas gingeri</name>
    <dbReference type="NCBI Taxonomy" id="117681"/>
    <lineage>
        <taxon>Bacteria</taxon>
        <taxon>Pseudomonadati</taxon>
        <taxon>Pseudomonadota</taxon>
        <taxon>Gammaproteobacteria</taxon>
        <taxon>Pseudomonadales</taxon>
        <taxon>Pseudomonadaceae</taxon>
        <taxon>Pseudomonas</taxon>
    </lineage>
</organism>
<keyword evidence="1" id="KW-0805">Transcription regulation</keyword>
<dbReference type="PROSITE" id="PS00041">
    <property type="entry name" value="HTH_ARAC_FAMILY_1"/>
    <property type="match status" value="1"/>
</dbReference>
<keyword evidence="3" id="KW-0804">Transcription</keyword>
<dbReference type="Gene3D" id="1.10.10.60">
    <property type="entry name" value="Homeodomain-like"/>
    <property type="match status" value="1"/>
</dbReference>
<dbReference type="PROSITE" id="PS01124">
    <property type="entry name" value="HTH_ARAC_FAMILY_2"/>
    <property type="match status" value="1"/>
</dbReference>
<gene>
    <name evidence="5" type="ORF">HX845_00495</name>
</gene>
<accession>A0A7Y7XVD9</accession>
<sequence>MNAPAGIQHRQRRIGASVIQARQPHALQRVPIFVTTLCRVRQGEKVMSWDDRQMRVGSRHLILMPAGREVGVGNYPGTQGFYIADTVSFPTELLRTFIARHSQQLAPLPGRGSTQELCVPLDRHTTSAWENLLEAINADSPDALCSHYAEAVLLALALGGWAGPLLLDRNDPLCERVQQIVMSDPARDWTVADVAERLNLGASTLRRQLANEDDSFSNILENVRLGMALQWLQTTPRPIGEIAAASGYASASRFAVRFRKHYGLSPRELRGVL</sequence>
<dbReference type="Proteomes" id="UP000517547">
    <property type="component" value="Unassembled WGS sequence"/>
</dbReference>
<dbReference type="PANTHER" id="PTHR47894:SF4">
    <property type="entry name" value="HTH-TYPE TRANSCRIPTIONAL REGULATOR GADX"/>
    <property type="match status" value="1"/>
</dbReference>
<name>A0A7Y7XVD9_9PSED</name>
<dbReference type="AlphaFoldDB" id="A0A7Y7XVD9"/>
<dbReference type="GO" id="GO:0005829">
    <property type="term" value="C:cytosol"/>
    <property type="evidence" value="ECO:0007669"/>
    <property type="project" value="TreeGrafter"/>
</dbReference>
<dbReference type="InterPro" id="IPR018062">
    <property type="entry name" value="HTH_AraC-typ_CS"/>
</dbReference>
<proteinExistence type="predicted"/>
<dbReference type="GO" id="GO:0003700">
    <property type="term" value="F:DNA-binding transcription factor activity"/>
    <property type="evidence" value="ECO:0007669"/>
    <property type="project" value="InterPro"/>
</dbReference>
<feature type="domain" description="HTH araC/xylS-type" evidence="4">
    <location>
        <begin position="175"/>
        <end position="272"/>
    </location>
</feature>
<evidence type="ECO:0000313" key="5">
    <source>
        <dbReference type="EMBL" id="NWC12113.1"/>
    </source>
</evidence>
<dbReference type="PRINTS" id="PR00032">
    <property type="entry name" value="HTHARAC"/>
</dbReference>
<comment type="caution">
    <text evidence="5">The sequence shown here is derived from an EMBL/GenBank/DDBJ whole genome shotgun (WGS) entry which is preliminary data.</text>
</comment>
<reference evidence="5 6" key="1">
    <citation type="submission" date="2020-04" db="EMBL/GenBank/DDBJ databases">
        <title>Molecular characterization of pseudomonads from Agaricus bisporus reveal novel blotch 2 pathogens in Western Europe.</title>
        <authorList>
            <person name="Taparia T."/>
            <person name="Krijger M."/>
            <person name="Haynes E."/>
            <person name="Elpinstone J.G."/>
            <person name="Noble R."/>
            <person name="Van Der Wolf J."/>
        </authorList>
    </citation>
    <scope>NUCLEOTIDE SEQUENCE [LARGE SCALE GENOMIC DNA]</scope>
    <source>
        <strain evidence="5 6">IPO3738</strain>
    </source>
</reference>
<dbReference type="PANTHER" id="PTHR47894">
    <property type="entry name" value="HTH-TYPE TRANSCRIPTIONAL REGULATOR GADX"/>
    <property type="match status" value="1"/>
</dbReference>